<organism evidence="2 3">
    <name type="scientific">[Myrmecia] bisecta</name>
    <dbReference type="NCBI Taxonomy" id="41462"/>
    <lineage>
        <taxon>Eukaryota</taxon>
        <taxon>Viridiplantae</taxon>
        <taxon>Chlorophyta</taxon>
        <taxon>core chlorophytes</taxon>
        <taxon>Trebouxiophyceae</taxon>
        <taxon>Trebouxiales</taxon>
        <taxon>Trebouxiaceae</taxon>
        <taxon>Myrmecia</taxon>
    </lineage>
</organism>
<dbReference type="Proteomes" id="UP001489004">
    <property type="component" value="Unassembled WGS sequence"/>
</dbReference>
<sequence>MQRHMHLLQRIRRKVSEEGEIPGEVAELEPTSQVRGDRISAAGGWEDDLSRERRRGGGGFSGRDRAGGGYDREPRGRGPGFGDAGGSGYRRGANGADYGAIDKVVKPYGAYTVGIAGYGAGVSGQMYPVLDAAALPGVYGGAYSAFSSGKGGKRQGGQSQW</sequence>
<feature type="compositionally biased region" description="Basic and acidic residues" evidence="1">
    <location>
        <begin position="62"/>
        <end position="76"/>
    </location>
</feature>
<accession>A0AAW1QR07</accession>
<feature type="compositionally biased region" description="Gly residues" evidence="1">
    <location>
        <begin position="77"/>
        <end position="89"/>
    </location>
</feature>
<feature type="region of interest" description="Disordered" evidence="1">
    <location>
        <begin position="1"/>
        <end position="89"/>
    </location>
</feature>
<protein>
    <submittedName>
        <fullName evidence="2">Uncharacterized protein</fullName>
    </submittedName>
</protein>
<proteinExistence type="predicted"/>
<keyword evidence="3" id="KW-1185">Reference proteome</keyword>
<gene>
    <name evidence="2" type="ORF">WJX72_006357</name>
</gene>
<dbReference type="AlphaFoldDB" id="A0AAW1QR07"/>
<name>A0AAW1QR07_9CHLO</name>
<evidence type="ECO:0000256" key="1">
    <source>
        <dbReference type="SAM" id="MobiDB-lite"/>
    </source>
</evidence>
<evidence type="ECO:0000313" key="2">
    <source>
        <dbReference type="EMBL" id="KAK9823921.1"/>
    </source>
</evidence>
<feature type="compositionally biased region" description="Basic residues" evidence="1">
    <location>
        <begin position="1"/>
        <end position="13"/>
    </location>
</feature>
<comment type="caution">
    <text evidence="2">The sequence shown here is derived from an EMBL/GenBank/DDBJ whole genome shotgun (WGS) entry which is preliminary data.</text>
</comment>
<dbReference type="EMBL" id="JALJOR010000002">
    <property type="protein sequence ID" value="KAK9823921.1"/>
    <property type="molecule type" value="Genomic_DNA"/>
</dbReference>
<reference evidence="2 3" key="1">
    <citation type="journal article" date="2024" name="Nat. Commun.">
        <title>Phylogenomics reveals the evolutionary origins of lichenization in chlorophyte algae.</title>
        <authorList>
            <person name="Puginier C."/>
            <person name="Libourel C."/>
            <person name="Otte J."/>
            <person name="Skaloud P."/>
            <person name="Haon M."/>
            <person name="Grisel S."/>
            <person name="Petersen M."/>
            <person name="Berrin J.G."/>
            <person name="Delaux P.M."/>
            <person name="Dal Grande F."/>
            <person name="Keller J."/>
        </authorList>
    </citation>
    <scope>NUCLEOTIDE SEQUENCE [LARGE SCALE GENOMIC DNA]</scope>
    <source>
        <strain evidence="2 3">SAG 2043</strain>
    </source>
</reference>
<evidence type="ECO:0000313" key="3">
    <source>
        <dbReference type="Proteomes" id="UP001489004"/>
    </source>
</evidence>